<keyword evidence="9" id="KW-0677">Repeat</keyword>
<dbReference type="CDD" id="cd00402">
    <property type="entry name" value="Riboflavin_synthase_like"/>
    <property type="match status" value="1"/>
</dbReference>
<evidence type="ECO:0000256" key="1">
    <source>
        <dbReference type="ARBA" id="ARBA00000968"/>
    </source>
</evidence>
<evidence type="ECO:0000256" key="8">
    <source>
        <dbReference type="ARBA" id="ARBA00022679"/>
    </source>
</evidence>
<dbReference type="GO" id="GO:0004746">
    <property type="term" value="F:riboflavin synthase activity"/>
    <property type="evidence" value="ECO:0007669"/>
    <property type="project" value="UniProtKB-UniRule"/>
</dbReference>
<comment type="pathway">
    <text evidence="3">Cofactor biosynthesis; riboflavin biosynthesis; riboflavin from 2-hydroxy-3-oxobutyl phosphate and 5-amino-6-(D-ribitylamino)uracil: step 2/2.</text>
</comment>
<evidence type="ECO:0000256" key="11">
    <source>
        <dbReference type="PROSITE-ProRule" id="PRU00524"/>
    </source>
</evidence>
<dbReference type="InterPro" id="IPR026017">
    <property type="entry name" value="Lumazine-bd_dom"/>
</dbReference>
<evidence type="ECO:0000256" key="4">
    <source>
        <dbReference type="ARBA" id="ARBA00011233"/>
    </source>
</evidence>
<dbReference type="FunFam" id="2.40.30.20:FF:000003">
    <property type="entry name" value="Riboflavin synthase, alpha subunit"/>
    <property type="match status" value="1"/>
</dbReference>
<protein>
    <recommendedName>
        <fullName evidence="6 10">Riboflavin synthase</fullName>
        <ecNumber evidence="5 10">2.5.1.9</ecNumber>
    </recommendedName>
</protein>
<dbReference type="NCBIfam" id="NF006767">
    <property type="entry name" value="PRK09289.1"/>
    <property type="match status" value="1"/>
</dbReference>
<evidence type="ECO:0000256" key="5">
    <source>
        <dbReference type="ARBA" id="ARBA00012827"/>
    </source>
</evidence>
<dbReference type="EC" id="2.5.1.9" evidence="5 10"/>
<evidence type="ECO:0000313" key="13">
    <source>
        <dbReference type="EMBL" id="SOC43997.1"/>
    </source>
</evidence>
<dbReference type="EMBL" id="OBQC01000018">
    <property type="protein sequence ID" value="SOC43997.1"/>
    <property type="molecule type" value="Genomic_DNA"/>
</dbReference>
<evidence type="ECO:0000259" key="12">
    <source>
        <dbReference type="PROSITE" id="PS51177"/>
    </source>
</evidence>
<evidence type="ECO:0000256" key="6">
    <source>
        <dbReference type="ARBA" id="ARBA00013950"/>
    </source>
</evidence>
<evidence type="ECO:0000256" key="3">
    <source>
        <dbReference type="ARBA" id="ARBA00004887"/>
    </source>
</evidence>
<dbReference type="InterPro" id="IPR001783">
    <property type="entry name" value="Lumazine-bd"/>
</dbReference>
<name>A0A285UQM8_9BACL</name>
<evidence type="ECO:0000313" key="14">
    <source>
        <dbReference type="Proteomes" id="UP000219252"/>
    </source>
</evidence>
<gene>
    <name evidence="13" type="ORF">SAMN05877842_11851</name>
</gene>
<evidence type="ECO:0000256" key="2">
    <source>
        <dbReference type="ARBA" id="ARBA00002803"/>
    </source>
</evidence>
<reference evidence="14" key="1">
    <citation type="submission" date="2017-08" db="EMBL/GenBank/DDBJ databases">
        <authorList>
            <person name="Varghese N."/>
            <person name="Submissions S."/>
        </authorList>
    </citation>
    <scope>NUCLEOTIDE SEQUENCE [LARGE SCALE GENOMIC DNA]</scope>
    <source>
        <strain evidence="14">JC23</strain>
    </source>
</reference>
<dbReference type="SUPFAM" id="SSF63380">
    <property type="entry name" value="Riboflavin synthase domain-like"/>
    <property type="match status" value="2"/>
</dbReference>
<comment type="function">
    <text evidence="2">Catalyzes the dismutation of two molecules of 6,7-dimethyl-8-ribityllumazine, resulting in the formation of riboflavin and 5-amino-6-(D-ribitylamino)uracil.</text>
</comment>
<dbReference type="PANTHER" id="PTHR21098">
    <property type="entry name" value="RIBOFLAVIN SYNTHASE ALPHA CHAIN"/>
    <property type="match status" value="1"/>
</dbReference>
<keyword evidence="7" id="KW-0686">Riboflavin biosynthesis</keyword>
<dbReference type="AlphaFoldDB" id="A0A285UQM8"/>
<proteinExistence type="predicted"/>
<dbReference type="InterPro" id="IPR017938">
    <property type="entry name" value="Riboflavin_synthase-like_b-brl"/>
</dbReference>
<dbReference type="NCBIfam" id="NF009566">
    <property type="entry name" value="PRK13020.1"/>
    <property type="match status" value="1"/>
</dbReference>
<dbReference type="Pfam" id="PF00677">
    <property type="entry name" value="Lum_binding"/>
    <property type="match status" value="2"/>
</dbReference>
<dbReference type="InterPro" id="IPR023366">
    <property type="entry name" value="ATP_synth_asu-like_sf"/>
</dbReference>
<dbReference type="GO" id="GO:0009231">
    <property type="term" value="P:riboflavin biosynthetic process"/>
    <property type="evidence" value="ECO:0007669"/>
    <property type="project" value="UniProtKB-KW"/>
</dbReference>
<feature type="repeat" description="Lumazine-binding" evidence="11">
    <location>
        <begin position="20"/>
        <end position="115"/>
    </location>
</feature>
<evidence type="ECO:0000256" key="7">
    <source>
        <dbReference type="ARBA" id="ARBA00022619"/>
    </source>
</evidence>
<dbReference type="PROSITE" id="PS51177">
    <property type="entry name" value="LUMAZINE_BIND"/>
    <property type="match status" value="2"/>
</dbReference>
<dbReference type="Proteomes" id="UP000219252">
    <property type="component" value="Unassembled WGS sequence"/>
</dbReference>
<dbReference type="PANTHER" id="PTHR21098:SF12">
    <property type="entry name" value="RIBOFLAVIN SYNTHASE"/>
    <property type="match status" value="1"/>
</dbReference>
<evidence type="ECO:0000256" key="10">
    <source>
        <dbReference type="NCBIfam" id="TIGR00187"/>
    </source>
</evidence>
<dbReference type="FunFam" id="2.40.30.20:FF:000004">
    <property type="entry name" value="Riboflavin synthase, alpha subunit"/>
    <property type="match status" value="1"/>
</dbReference>
<accession>A0A285UQM8</accession>
<dbReference type="PIRSF" id="PIRSF000498">
    <property type="entry name" value="Riboflavin_syn_A"/>
    <property type="match status" value="1"/>
</dbReference>
<feature type="domain" description="Lumazine-binding" evidence="12">
    <location>
        <begin position="116"/>
        <end position="212"/>
    </location>
</feature>
<feature type="repeat" description="Lumazine-binding" evidence="11">
    <location>
        <begin position="116"/>
        <end position="212"/>
    </location>
</feature>
<keyword evidence="14" id="KW-1185">Reference proteome</keyword>
<comment type="catalytic activity">
    <reaction evidence="1">
        <text>2 6,7-dimethyl-8-(1-D-ribityl)lumazine + H(+) = 5-amino-6-(D-ribitylamino)uracil + riboflavin</text>
        <dbReference type="Rhea" id="RHEA:20772"/>
        <dbReference type="ChEBI" id="CHEBI:15378"/>
        <dbReference type="ChEBI" id="CHEBI:15934"/>
        <dbReference type="ChEBI" id="CHEBI:57986"/>
        <dbReference type="ChEBI" id="CHEBI:58201"/>
        <dbReference type="EC" id="2.5.1.9"/>
    </reaction>
</comment>
<dbReference type="Gene3D" id="2.40.30.20">
    <property type="match status" value="2"/>
</dbReference>
<keyword evidence="8" id="KW-0808">Transferase</keyword>
<dbReference type="NCBIfam" id="TIGR00187">
    <property type="entry name" value="ribE"/>
    <property type="match status" value="1"/>
</dbReference>
<organism evidence="13 14">
    <name type="scientific">Ureibacillus acetophenoni</name>
    <dbReference type="NCBI Taxonomy" id="614649"/>
    <lineage>
        <taxon>Bacteria</taxon>
        <taxon>Bacillati</taxon>
        <taxon>Bacillota</taxon>
        <taxon>Bacilli</taxon>
        <taxon>Bacillales</taxon>
        <taxon>Caryophanaceae</taxon>
        <taxon>Ureibacillus</taxon>
    </lineage>
</organism>
<sequence length="231" mass="25350">MVFRSIVKHQFTKLSRGEVMFTGIIEEIGKVTAIKKDSTSMELTLHCPKILTDAHLGDSISVNGVCLTITNLQNEQMTVDVMPETVKATNIHQLKIGDPVNLERAMAANGRFGGHFVSGHVDGSGIIRGIKPVSNAVYIEIGISKELAENCIPRGSITIDGTSLTIFNVTEQSVTISLIPHTFSETILGMKKVGDQVNIETDLLGKYIQHHIKNKENQSNITLDFLRQHGF</sequence>
<feature type="domain" description="Lumazine-binding" evidence="12">
    <location>
        <begin position="20"/>
        <end position="115"/>
    </location>
</feature>
<comment type="subunit">
    <text evidence="4">Homotrimer.</text>
</comment>
<evidence type="ECO:0000256" key="9">
    <source>
        <dbReference type="ARBA" id="ARBA00022737"/>
    </source>
</evidence>